<dbReference type="SMART" id="SM00220">
    <property type="entry name" value="S_TKc"/>
    <property type="match status" value="1"/>
</dbReference>
<keyword evidence="4" id="KW-0067">ATP-binding</keyword>
<dbReference type="PANTHER" id="PTHR11042">
    <property type="entry name" value="EUKARYOTIC TRANSLATION INITIATION FACTOR 2-ALPHA KINASE EIF2-ALPHA KINASE -RELATED"/>
    <property type="match status" value="1"/>
</dbReference>
<comment type="caution">
    <text evidence="6">The sequence shown here is derived from an EMBL/GenBank/DDBJ whole genome shotgun (WGS) entry which is preliminary data.</text>
</comment>
<evidence type="ECO:0000256" key="4">
    <source>
        <dbReference type="ARBA" id="ARBA00022840"/>
    </source>
</evidence>
<dbReference type="InterPro" id="IPR011009">
    <property type="entry name" value="Kinase-like_dom_sf"/>
</dbReference>
<sequence length="166" mass="18881">KSNLADWLSSNNTRDPNIMKSWFKQFVSAIEYIHKKNTIYPSNILVIADDVVKICDLGIAIAFESGEGSLTMRTDIGTNLYKAPEQSIIYDHRVDIFSMDLIFLEVSDDMTEAKRIDVFTEARCAMQLSILQDQPSTLDLVTKLTKLDRDLRPSTDELLGHPFFSE</sequence>
<keyword evidence="2" id="KW-0547">Nucleotide-binding</keyword>
<gene>
    <name evidence="6" type="ORF">PENTCL1PPCAC_9074</name>
</gene>
<dbReference type="Gene3D" id="1.10.510.10">
    <property type="entry name" value="Transferase(Phosphotransferase) domain 1"/>
    <property type="match status" value="1"/>
</dbReference>
<dbReference type="AlphaFoldDB" id="A0AAV5SVI1"/>
<dbReference type="GO" id="GO:0004694">
    <property type="term" value="F:eukaryotic translation initiation factor 2alpha kinase activity"/>
    <property type="evidence" value="ECO:0007669"/>
    <property type="project" value="TreeGrafter"/>
</dbReference>
<evidence type="ECO:0000256" key="1">
    <source>
        <dbReference type="ARBA" id="ARBA00022679"/>
    </source>
</evidence>
<name>A0AAV5SVI1_9BILA</name>
<keyword evidence="7" id="KW-1185">Reference proteome</keyword>
<accession>A0AAV5SVI1</accession>
<dbReference type="Pfam" id="PF00069">
    <property type="entry name" value="Pkinase"/>
    <property type="match status" value="1"/>
</dbReference>
<dbReference type="SUPFAM" id="SSF56112">
    <property type="entry name" value="Protein kinase-like (PK-like)"/>
    <property type="match status" value="1"/>
</dbReference>
<dbReference type="GO" id="GO:0005737">
    <property type="term" value="C:cytoplasm"/>
    <property type="evidence" value="ECO:0007669"/>
    <property type="project" value="TreeGrafter"/>
</dbReference>
<dbReference type="EMBL" id="BTSX01000002">
    <property type="protein sequence ID" value="GMS86899.1"/>
    <property type="molecule type" value="Genomic_DNA"/>
</dbReference>
<evidence type="ECO:0000259" key="5">
    <source>
        <dbReference type="PROSITE" id="PS50011"/>
    </source>
</evidence>
<evidence type="ECO:0000256" key="2">
    <source>
        <dbReference type="ARBA" id="ARBA00022741"/>
    </source>
</evidence>
<dbReference type="InterPro" id="IPR000719">
    <property type="entry name" value="Prot_kinase_dom"/>
</dbReference>
<dbReference type="GO" id="GO:0005524">
    <property type="term" value="F:ATP binding"/>
    <property type="evidence" value="ECO:0007669"/>
    <property type="project" value="UniProtKB-KW"/>
</dbReference>
<dbReference type="Proteomes" id="UP001432027">
    <property type="component" value="Unassembled WGS sequence"/>
</dbReference>
<protein>
    <recommendedName>
        <fullName evidence="5">Protein kinase domain-containing protein</fullName>
    </recommendedName>
</protein>
<feature type="domain" description="Protein kinase" evidence="5">
    <location>
        <begin position="1"/>
        <end position="164"/>
    </location>
</feature>
<dbReference type="PANTHER" id="PTHR11042:SF91">
    <property type="entry name" value="EUKARYOTIC TRANSLATION INITIATION FACTOR 2-ALPHA KINASE"/>
    <property type="match status" value="1"/>
</dbReference>
<reference evidence="6" key="1">
    <citation type="submission" date="2023-10" db="EMBL/GenBank/DDBJ databases">
        <title>Genome assembly of Pristionchus species.</title>
        <authorList>
            <person name="Yoshida K."/>
            <person name="Sommer R.J."/>
        </authorList>
    </citation>
    <scope>NUCLEOTIDE SEQUENCE</scope>
    <source>
        <strain evidence="6">RS0144</strain>
    </source>
</reference>
<keyword evidence="1" id="KW-0808">Transferase</keyword>
<proteinExistence type="predicted"/>
<evidence type="ECO:0000313" key="6">
    <source>
        <dbReference type="EMBL" id="GMS86899.1"/>
    </source>
</evidence>
<dbReference type="GO" id="GO:0005634">
    <property type="term" value="C:nucleus"/>
    <property type="evidence" value="ECO:0007669"/>
    <property type="project" value="TreeGrafter"/>
</dbReference>
<organism evidence="6 7">
    <name type="scientific">Pristionchus entomophagus</name>
    <dbReference type="NCBI Taxonomy" id="358040"/>
    <lineage>
        <taxon>Eukaryota</taxon>
        <taxon>Metazoa</taxon>
        <taxon>Ecdysozoa</taxon>
        <taxon>Nematoda</taxon>
        <taxon>Chromadorea</taxon>
        <taxon>Rhabditida</taxon>
        <taxon>Rhabditina</taxon>
        <taxon>Diplogasteromorpha</taxon>
        <taxon>Diplogasteroidea</taxon>
        <taxon>Neodiplogasteridae</taxon>
        <taxon>Pristionchus</taxon>
    </lineage>
</organism>
<evidence type="ECO:0000313" key="7">
    <source>
        <dbReference type="Proteomes" id="UP001432027"/>
    </source>
</evidence>
<dbReference type="PROSITE" id="PS50011">
    <property type="entry name" value="PROTEIN_KINASE_DOM"/>
    <property type="match status" value="1"/>
</dbReference>
<dbReference type="InterPro" id="IPR050339">
    <property type="entry name" value="CC_SR_Kinase"/>
</dbReference>
<feature type="non-terminal residue" evidence="6">
    <location>
        <position position="1"/>
    </location>
</feature>
<evidence type="ECO:0000256" key="3">
    <source>
        <dbReference type="ARBA" id="ARBA00022777"/>
    </source>
</evidence>
<keyword evidence="3" id="KW-0418">Kinase</keyword>